<name>A0ABN0B4D8_9STRE</name>
<keyword evidence="1" id="KW-0732">Signal</keyword>
<dbReference type="InterPro" id="IPR018702">
    <property type="entry name" value="DUF2207"/>
</dbReference>
<organism evidence="3">
    <name type="scientific">Streptococcus infantis SK1302</name>
    <dbReference type="NCBI Taxonomy" id="871237"/>
    <lineage>
        <taxon>Bacteria</taxon>
        <taxon>Bacillati</taxon>
        <taxon>Bacillota</taxon>
        <taxon>Bacilli</taxon>
        <taxon>Lactobacillales</taxon>
        <taxon>Streptococcaceae</taxon>
        <taxon>Streptococcus</taxon>
    </lineage>
</organism>
<protein>
    <recommendedName>
        <fullName evidence="2">DUF2207 domain-containing protein</fullName>
    </recommendedName>
</protein>
<dbReference type="Pfam" id="PF09972">
    <property type="entry name" value="DUF2207"/>
    <property type="match status" value="1"/>
</dbReference>
<reference evidence="3" key="1">
    <citation type="submission" date="2010-09" db="EMBL/GenBank/DDBJ databases">
        <authorList>
            <person name="Daugherty S.C."/>
            <person name="Kilian M."/>
            <person name="Tettelin H."/>
        </authorList>
    </citation>
    <scope>NUCLEOTIDE SEQUENCE [LARGE SCALE GENOMIC DNA]</scope>
    <source>
        <strain evidence="3">SK1302</strain>
    </source>
</reference>
<sequence>MKKRRLFTLVFACLLLVPHLVFAVDFDILSYKGDLNIHADNTAEFRQKIVYQFEEDFKGQIVGLGRAGKMPSGFYIDPQPKVEASKNGHKIENLTSEVTEETNGYTVKVYNPGQEGDRVEVELTWQLKNLLFLYDDIAELNWQPLTDSSESIEKFEFHVMGDNGAENSFSTQGNSIEREGLNRVIMTILFV</sequence>
<feature type="signal peptide" evidence="1">
    <location>
        <begin position="1"/>
        <end position="23"/>
    </location>
</feature>
<evidence type="ECO:0000313" key="3">
    <source>
        <dbReference type="EMBL" id="EFO54066.1"/>
    </source>
</evidence>
<evidence type="ECO:0000259" key="2">
    <source>
        <dbReference type="Pfam" id="PF09972"/>
    </source>
</evidence>
<dbReference type="EMBL" id="AEDY01000073">
    <property type="protein sequence ID" value="EFO54066.1"/>
    <property type="molecule type" value="Genomic_DNA"/>
</dbReference>
<feature type="domain" description="DUF2207" evidence="2">
    <location>
        <begin position="27"/>
        <end position="168"/>
    </location>
</feature>
<proteinExistence type="predicted"/>
<comment type="caution">
    <text evidence="3">The sequence shown here is derived from an EMBL/GenBank/DDBJ whole genome shotgun (WGS) entry which is preliminary data.</text>
</comment>
<accession>A0ABN0B4D8</accession>
<evidence type="ECO:0000256" key="1">
    <source>
        <dbReference type="SAM" id="SignalP"/>
    </source>
</evidence>
<gene>
    <name evidence="3" type="ORF">SIN_1226</name>
</gene>
<feature type="chain" id="PRO_5045396107" description="DUF2207 domain-containing protein" evidence="1">
    <location>
        <begin position="24"/>
        <end position="191"/>
    </location>
</feature>